<gene>
    <name evidence="1" type="ORF">CRG98_001519</name>
</gene>
<dbReference type="EMBL" id="PGOL01000061">
    <property type="protein sequence ID" value="PKI78069.1"/>
    <property type="molecule type" value="Genomic_DNA"/>
</dbReference>
<reference evidence="1 2" key="1">
    <citation type="submission" date="2017-11" db="EMBL/GenBank/DDBJ databases">
        <title>De-novo sequencing of pomegranate (Punica granatum L.) genome.</title>
        <authorList>
            <person name="Akparov Z."/>
            <person name="Amiraslanov A."/>
            <person name="Hajiyeva S."/>
            <person name="Abbasov M."/>
            <person name="Kaur K."/>
            <person name="Hamwieh A."/>
            <person name="Solovyev V."/>
            <person name="Salamov A."/>
            <person name="Braich B."/>
            <person name="Kosarev P."/>
            <person name="Mahmoud A."/>
            <person name="Hajiyev E."/>
            <person name="Babayeva S."/>
            <person name="Izzatullayeva V."/>
            <person name="Mammadov A."/>
            <person name="Mammadov A."/>
            <person name="Sharifova S."/>
            <person name="Ojaghi J."/>
            <person name="Eynullazada K."/>
            <person name="Bayramov B."/>
            <person name="Abdulazimova A."/>
            <person name="Shahmuradov I."/>
        </authorList>
    </citation>
    <scope>NUCLEOTIDE SEQUENCE [LARGE SCALE GENOMIC DNA]</scope>
    <source>
        <strain evidence="2">cv. AG2017</strain>
        <tissue evidence="1">Leaf</tissue>
    </source>
</reference>
<sequence>MAGEEDTPLSPPQLSGMHEKWKHDMELRQSQVDVLQARLQEMKTCIRESEEDARKEIEVLWRRVKTAATVLTYLKSKARVMAVPDLAYASCGIRQSDEEEGLIDRDGIPMSSWSTT</sequence>
<comment type="caution">
    <text evidence="1">The sequence shown here is derived from an EMBL/GenBank/DDBJ whole genome shotgun (WGS) entry which is preliminary data.</text>
</comment>
<evidence type="ECO:0000313" key="1">
    <source>
        <dbReference type="EMBL" id="PKI78069.1"/>
    </source>
</evidence>
<organism evidence="1 2">
    <name type="scientific">Punica granatum</name>
    <name type="common">Pomegranate</name>
    <dbReference type="NCBI Taxonomy" id="22663"/>
    <lineage>
        <taxon>Eukaryota</taxon>
        <taxon>Viridiplantae</taxon>
        <taxon>Streptophyta</taxon>
        <taxon>Embryophyta</taxon>
        <taxon>Tracheophyta</taxon>
        <taxon>Spermatophyta</taxon>
        <taxon>Magnoliopsida</taxon>
        <taxon>eudicotyledons</taxon>
        <taxon>Gunneridae</taxon>
        <taxon>Pentapetalae</taxon>
        <taxon>rosids</taxon>
        <taxon>malvids</taxon>
        <taxon>Myrtales</taxon>
        <taxon>Lythraceae</taxon>
        <taxon>Punica</taxon>
    </lineage>
</organism>
<dbReference type="Proteomes" id="UP000233551">
    <property type="component" value="Unassembled WGS sequence"/>
</dbReference>
<proteinExistence type="predicted"/>
<feature type="non-terminal residue" evidence="1">
    <location>
        <position position="116"/>
    </location>
</feature>
<name>A0A2I0LBL1_PUNGR</name>
<dbReference type="AlphaFoldDB" id="A0A2I0LBL1"/>
<accession>A0A2I0LBL1</accession>
<dbReference type="STRING" id="22663.A0A2I0LBL1"/>
<protein>
    <submittedName>
        <fullName evidence="1">Uncharacterized protein</fullName>
    </submittedName>
</protein>
<keyword evidence="2" id="KW-1185">Reference proteome</keyword>
<evidence type="ECO:0000313" key="2">
    <source>
        <dbReference type="Proteomes" id="UP000233551"/>
    </source>
</evidence>